<dbReference type="SUPFAM" id="SSF88713">
    <property type="entry name" value="Glycoside hydrolase/deacetylase"/>
    <property type="match status" value="1"/>
</dbReference>
<feature type="transmembrane region" description="Helical" evidence="2">
    <location>
        <begin position="7"/>
        <end position="29"/>
    </location>
</feature>
<name>A0ABP9CAK3_9ACTN</name>
<evidence type="ECO:0008006" key="5">
    <source>
        <dbReference type="Google" id="ProtNLM"/>
    </source>
</evidence>
<dbReference type="InterPro" id="IPR011330">
    <property type="entry name" value="Glyco_hydro/deAcase_b/a-brl"/>
</dbReference>
<protein>
    <recommendedName>
        <fullName evidence="5">Polysaccharide deacetylase</fullName>
    </recommendedName>
</protein>
<dbReference type="Gene3D" id="3.20.20.370">
    <property type="entry name" value="Glycoside hydrolase/deacetylase"/>
    <property type="match status" value="1"/>
</dbReference>
<reference evidence="4" key="1">
    <citation type="journal article" date="2019" name="Int. J. Syst. Evol. Microbiol.">
        <title>The Global Catalogue of Microorganisms (GCM) 10K type strain sequencing project: providing services to taxonomists for standard genome sequencing and annotation.</title>
        <authorList>
            <consortium name="The Broad Institute Genomics Platform"/>
            <consortium name="The Broad Institute Genome Sequencing Center for Infectious Disease"/>
            <person name="Wu L."/>
            <person name="Ma J."/>
        </authorList>
    </citation>
    <scope>NUCLEOTIDE SEQUENCE [LARGE SCALE GENOMIC DNA]</scope>
    <source>
        <strain evidence="4">JCM 18542</strain>
    </source>
</reference>
<keyword evidence="4" id="KW-1185">Reference proteome</keyword>
<evidence type="ECO:0000313" key="3">
    <source>
        <dbReference type="EMBL" id="GAA4806013.1"/>
    </source>
</evidence>
<comment type="caution">
    <text evidence="3">The sequence shown here is derived from an EMBL/GenBank/DDBJ whole genome shotgun (WGS) entry which is preliminary data.</text>
</comment>
<feature type="region of interest" description="Disordered" evidence="1">
    <location>
        <begin position="37"/>
        <end position="76"/>
    </location>
</feature>
<dbReference type="InterPro" id="IPR052740">
    <property type="entry name" value="CE4"/>
</dbReference>
<feature type="compositionally biased region" description="Pro residues" evidence="1">
    <location>
        <begin position="56"/>
        <end position="70"/>
    </location>
</feature>
<dbReference type="Proteomes" id="UP001500839">
    <property type="component" value="Unassembled WGS sequence"/>
</dbReference>
<sequence>MRRRPGLTEYAAVATVFVVVTAMIGLLQWQSTGNSNAADGEGFQHPGQVATEPTETPAPPTAPLAPPPTNVPMTRLDPGAKPPQFVLFSFDGVGVTPNWDMFLDAARATSARFTALMTGLYFLTDENAYHYQGPGHAPGQAAVAFGGTRGEVREQIRYLNRTWLGGHEMGTHYVGHFCAGGGYNGDRWTTADWNVELDEFFTLMEGWKRNNGLENAPEELLFGPEEVRGGRTQCLEGRLDQLIPAWTAHGMTWDSSMPSPTTGISWPYKVDGIWEFPIPNVYSPPLGKTQTALDYNFWYTFNRARDEPDTAPEVRRIVKDTYMYMYEQAKGGNRAPLVIANHFNDWNGNAFNPATADFMREVCDDPETICATYSDVIAWMEMQDPAVLAHWQQLPPVATGPRT</sequence>
<evidence type="ECO:0000256" key="2">
    <source>
        <dbReference type="SAM" id="Phobius"/>
    </source>
</evidence>
<proteinExistence type="predicted"/>
<accession>A0ABP9CAK3</accession>
<organism evidence="3 4">
    <name type="scientific">Tomitella cavernea</name>
    <dbReference type="NCBI Taxonomy" id="1387982"/>
    <lineage>
        <taxon>Bacteria</taxon>
        <taxon>Bacillati</taxon>
        <taxon>Actinomycetota</taxon>
        <taxon>Actinomycetes</taxon>
        <taxon>Mycobacteriales</taxon>
        <taxon>Tomitella</taxon>
    </lineage>
</organism>
<gene>
    <name evidence="3" type="ORF">GCM10023353_06330</name>
</gene>
<dbReference type="PANTHER" id="PTHR45985">
    <property type="match status" value="1"/>
</dbReference>
<keyword evidence="2" id="KW-1133">Transmembrane helix</keyword>
<keyword evidence="2" id="KW-0472">Membrane</keyword>
<keyword evidence="2" id="KW-0812">Transmembrane</keyword>
<evidence type="ECO:0000313" key="4">
    <source>
        <dbReference type="Proteomes" id="UP001500839"/>
    </source>
</evidence>
<evidence type="ECO:0000256" key="1">
    <source>
        <dbReference type="SAM" id="MobiDB-lite"/>
    </source>
</evidence>
<dbReference type="PANTHER" id="PTHR45985:SF3">
    <property type="entry name" value="CHITIN DEACETYLASE-LIKE 4"/>
    <property type="match status" value="1"/>
</dbReference>
<dbReference type="EMBL" id="BAABKQ010000001">
    <property type="protein sequence ID" value="GAA4806013.1"/>
    <property type="molecule type" value="Genomic_DNA"/>
</dbReference>